<dbReference type="GO" id="GO:0004177">
    <property type="term" value="F:aminopeptidase activity"/>
    <property type="evidence" value="ECO:0007669"/>
    <property type="project" value="UniProtKB-KW"/>
</dbReference>
<dbReference type="InterPro" id="IPR000994">
    <property type="entry name" value="Pept_M24"/>
</dbReference>
<protein>
    <submittedName>
        <fullName evidence="3">Xaa-Pro aminopeptidase</fullName>
    </submittedName>
</protein>
<dbReference type="CDD" id="cd01066">
    <property type="entry name" value="APP_MetAP"/>
    <property type="match status" value="1"/>
</dbReference>
<reference evidence="4" key="1">
    <citation type="submission" date="2016-10" db="EMBL/GenBank/DDBJ databases">
        <authorList>
            <person name="Varghese N."/>
            <person name="Submissions S."/>
        </authorList>
    </citation>
    <scope>NUCLEOTIDE SEQUENCE [LARGE SCALE GENOMIC DNA]</scope>
    <source>
        <strain evidence="4">DSM 16995</strain>
    </source>
</reference>
<feature type="domain" description="Creatinase N-terminal" evidence="2">
    <location>
        <begin position="18"/>
        <end position="145"/>
    </location>
</feature>
<name>A0A1G9HAH8_9BACT</name>
<dbReference type="RefSeq" id="WP_092160816.1">
    <property type="nucleotide sequence ID" value="NZ_FNGA01000003.1"/>
</dbReference>
<dbReference type="EMBL" id="FNGA01000003">
    <property type="protein sequence ID" value="SDL10008.1"/>
    <property type="molecule type" value="Genomic_DNA"/>
</dbReference>
<dbReference type="Pfam" id="PF00557">
    <property type="entry name" value="Peptidase_M24"/>
    <property type="match status" value="1"/>
</dbReference>
<proteinExistence type="predicted"/>
<evidence type="ECO:0000313" key="3">
    <source>
        <dbReference type="EMBL" id="SDL10008.1"/>
    </source>
</evidence>
<keyword evidence="3" id="KW-0378">Hydrolase</keyword>
<dbReference type="SUPFAM" id="SSF55920">
    <property type="entry name" value="Creatinase/aminopeptidase"/>
    <property type="match status" value="1"/>
</dbReference>
<sequence>MSNIEQNIAVPREELEIRWAKARRFLAETAPEAGGLLAFSRLQVFYLSGTFVNGALWLPVEGEPVLFVRKSVERARLESSIKNICPFKSFKDLAPLAKNVCQPLSDIIGAETAGLTWQLGEMLAARMPDTKFVPCDKALALSRAVKSEWELKRMRKAGELHNLALVDILPEILMAGMTEREISHFIWNIFFELGHQGNMRMQAFGEEIFLGHVSAGDSGIYPSSFNGPLGMRGEHPAAPFMGNACKKWQKESLLAADVGFVLEGYHTDKTQVYWSGAKESVPCSIMNAQAFCKDMQDLAADNLKPGTLPSYIYAMLVNEAEKSGYSEGFMGLGESKVPFIGHGIGLTVDGFPPIAKGFENPIEEGMVFALEPKIGIPGVGMVGVENTFEVTKDGAKSITGDNFDMIFIG</sequence>
<evidence type="ECO:0000259" key="2">
    <source>
        <dbReference type="Pfam" id="PF01321"/>
    </source>
</evidence>
<dbReference type="Pfam" id="PF01321">
    <property type="entry name" value="Creatinase_N"/>
    <property type="match status" value="1"/>
</dbReference>
<dbReference type="InterPro" id="IPR036005">
    <property type="entry name" value="Creatinase/aminopeptidase-like"/>
</dbReference>
<dbReference type="SUPFAM" id="SSF53092">
    <property type="entry name" value="Creatinase/prolidase N-terminal domain"/>
    <property type="match status" value="1"/>
</dbReference>
<dbReference type="STRING" id="246191.SAMN05660337_2080"/>
<dbReference type="AlphaFoldDB" id="A0A1G9HAH8"/>
<dbReference type="Gene3D" id="3.40.350.10">
    <property type="entry name" value="Creatinase/prolidase N-terminal domain"/>
    <property type="match status" value="1"/>
</dbReference>
<dbReference type="PANTHER" id="PTHR46112:SF2">
    <property type="entry name" value="XAA-PRO AMINOPEPTIDASE P-RELATED"/>
    <property type="match status" value="1"/>
</dbReference>
<gene>
    <name evidence="3" type="ORF">SAMN05660337_2080</name>
</gene>
<feature type="domain" description="Peptidase M24" evidence="1">
    <location>
        <begin position="153"/>
        <end position="392"/>
    </location>
</feature>
<keyword evidence="3" id="KW-0645">Protease</keyword>
<organism evidence="3 4">
    <name type="scientific">Maridesulfovibrio ferrireducens</name>
    <dbReference type="NCBI Taxonomy" id="246191"/>
    <lineage>
        <taxon>Bacteria</taxon>
        <taxon>Pseudomonadati</taxon>
        <taxon>Thermodesulfobacteriota</taxon>
        <taxon>Desulfovibrionia</taxon>
        <taxon>Desulfovibrionales</taxon>
        <taxon>Desulfovibrionaceae</taxon>
        <taxon>Maridesulfovibrio</taxon>
    </lineage>
</organism>
<dbReference type="InterPro" id="IPR029149">
    <property type="entry name" value="Creatin/AminoP/Spt16_N"/>
</dbReference>
<keyword evidence="3" id="KW-0031">Aminopeptidase</keyword>
<dbReference type="OrthoDB" id="9806388at2"/>
<dbReference type="Proteomes" id="UP000199053">
    <property type="component" value="Unassembled WGS sequence"/>
</dbReference>
<dbReference type="InterPro" id="IPR000587">
    <property type="entry name" value="Creatinase_N"/>
</dbReference>
<keyword evidence="4" id="KW-1185">Reference proteome</keyword>
<dbReference type="InterPro" id="IPR050659">
    <property type="entry name" value="Peptidase_M24B"/>
</dbReference>
<dbReference type="Gene3D" id="3.90.230.10">
    <property type="entry name" value="Creatinase/methionine aminopeptidase superfamily"/>
    <property type="match status" value="1"/>
</dbReference>
<accession>A0A1G9HAH8</accession>
<dbReference type="PANTHER" id="PTHR46112">
    <property type="entry name" value="AMINOPEPTIDASE"/>
    <property type="match status" value="1"/>
</dbReference>
<evidence type="ECO:0000313" key="4">
    <source>
        <dbReference type="Proteomes" id="UP000199053"/>
    </source>
</evidence>
<evidence type="ECO:0000259" key="1">
    <source>
        <dbReference type="Pfam" id="PF00557"/>
    </source>
</evidence>